<feature type="domain" description="Endonuclease/exonuclease/phosphatase" evidence="1">
    <location>
        <begin position="6"/>
        <end position="96"/>
    </location>
</feature>
<dbReference type="GO" id="GO:0003824">
    <property type="term" value="F:catalytic activity"/>
    <property type="evidence" value="ECO:0007669"/>
    <property type="project" value="InterPro"/>
</dbReference>
<name>A0A232EH36_9HYME</name>
<proteinExistence type="predicted"/>
<keyword evidence="3" id="KW-1185">Reference proteome</keyword>
<dbReference type="EMBL" id="NNAY01004618">
    <property type="protein sequence ID" value="OXU17648.1"/>
    <property type="molecule type" value="Genomic_DNA"/>
</dbReference>
<dbReference type="InterPro" id="IPR036691">
    <property type="entry name" value="Endo/exonu/phosph_ase_sf"/>
</dbReference>
<reference evidence="2 3" key="1">
    <citation type="journal article" date="2017" name="Curr. Biol.">
        <title>The Evolution of Venom by Co-option of Single-Copy Genes.</title>
        <authorList>
            <person name="Martinson E.O."/>
            <person name="Mrinalini"/>
            <person name="Kelkar Y.D."/>
            <person name="Chang C.H."/>
            <person name="Werren J.H."/>
        </authorList>
    </citation>
    <scope>NUCLEOTIDE SEQUENCE [LARGE SCALE GENOMIC DNA]</scope>
    <source>
        <strain evidence="2 3">Alberta</strain>
        <tissue evidence="2">Whole body</tissue>
    </source>
</reference>
<protein>
    <recommendedName>
        <fullName evidence="1">Endonuclease/exonuclease/phosphatase domain-containing protein</fullName>
    </recommendedName>
</protein>
<evidence type="ECO:0000313" key="2">
    <source>
        <dbReference type="EMBL" id="OXU17648.1"/>
    </source>
</evidence>
<dbReference type="InterPro" id="IPR005135">
    <property type="entry name" value="Endo/exonuclease/phosphatase"/>
</dbReference>
<dbReference type="STRING" id="543379.A0A232EH36"/>
<evidence type="ECO:0000259" key="1">
    <source>
        <dbReference type="Pfam" id="PF14529"/>
    </source>
</evidence>
<dbReference type="AlphaFoldDB" id="A0A232EH36"/>
<dbReference type="Pfam" id="PF14529">
    <property type="entry name" value="Exo_endo_phos_2"/>
    <property type="match status" value="1"/>
</dbReference>
<organism evidence="2 3">
    <name type="scientific">Trichomalopsis sarcophagae</name>
    <dbReference type="NCBI Taxonomy" id="543379"/>
    <lineage>
        <taxon>Eukaryota</taxon>
        <taxon>Metazoa</taxon>
        <taxon>Ecdysozoa</taxon>
        <taxon>Arthropoda</taxon>
        <taxon>Hexapoda</taxon>
        <taxon>Insecta</taxon>
        <taxon>Pterygota</taxon>
        <taxon>Neoptera</taxon>
        <taxon>Endopterygota</taxon>
        <taxon>Hymenoptera</taxon>
        <taxon>Apocrita</taxon>
        <taxon>Proctotrupomorpha</taxon>
        <taxon>Chalcidoidea</taxon>
        <taxon>Pteromalidae</taxon>
        <taxon>Pteromalinae</taxon>
        <taxon>Trichomalopsis</taxon>
    </lineage>
</organism>
<sequence>MIVSNVNNNNHCILVGDFNAHSQAWNCSSNDTNGDRFYNSIDNQDLFVHNNNTNTYINVRSDTKSNLDLVISTLNICDKINLAVLDDLHGSDHFLVSFNTFKLKIIRTHWKKFTMELDKKYDEFLDNIYNNLAPSKKYEHFANIVTNALMNSNPKHCTNNLKKILIIQLHGGTTDWEDSKCLADLIDYKIAHALATKRFSETIDFRVDPNYVWNKCKILKNKWIKINPTHTTENLPNRDKIQTALEKISPPWVPTDPSTSPTCIKMNFPTMPSTITNLIQL</sequence>
<dbReference type="Proteomes" id="UP000215335">
    <property type="component" value="Unassembled WGS sequence"/>
</dbReference>
<evidence type="ECO:0000313" key="3">
    <source>
        <dbReference type="Proteomes" id="UP000215335"/>
    </source>
</evidence>
<gene>
    <name evidence="2" type="ORF">TSAR_002668</name>
</gene>
<dbReference type="SUPFAM" id="SSF56219">
    <property type="entry name" value="DNase I-like"/>
    <property type="match status" value="1"/>
</dbReference>
<dbReference type="Gene3D" id="3.60.10.10">
    <property type="entry name" value="Endonuclease/exonuclease/phosphatase"/>
    <property type="match status" value="1"/>
</dbReference>
<accession>A0A232EH36</accession>
<comment type="caution">
    <text evidence="2">The sequence shown here is derived from an EMBL/GenBank/DDBJ whole genome shotgun (WGS) entry which is preliminary data.</text>
</comment>